<dbReference type="PROSITE" id="PS51257">
    <property type="entry name" value="PROKAR_LIPOPROTEIN"/>
    <property type="match status" value="1"/>
</dbReference>
<reference evidence="3" key="1">
    <citation type="submission" date="2022-08" db="EMBL/GenBank/DDBJ databases">
        <authorList>
            <person name="Somphong A."/>
            <person name="Phongsopitanun W."/>
        </authorList>
    </citation>
    <scope>NUCLEOTIDE SEQUENCE</scope>
    <source>
        <strain evidence="3">LP05-1</strain>
    </source>
</reference>
<feature type="chain" id="PRO_5047136186" description="Lipoprotein" evidence="2">
    <location>
        <begin position="19"/>
        <end position="595"/>
    </location>
</feature>
<evidence type="ECO:0000256" key="2">
    <source>
        <dbReference type="SAM" id="SignalP"/>
    </source>
</evidence>
<gene>
    <name evidence="3" type="ORF">NX801_04915</name>
</gene>
<evidence type="ECO:0000313" key="4">
    <source>
        <dbReference type="Proteomes" id="UP001431313"/>
    </source>
</evidence>
<dbReference type="RefSeq" id="WP_258785690.1">
    <property type="nucleotide sequence ID" value="NZ_JANUGQ010000003.1"/>
</dbReference>
<evidence type="ECO:0000313" key="3">
    <source>
        <dbReference type="EMBL" id="MCS0635008.1"/>
    </source>
</evidence>
<sequence length="595" mass="62115">MKNSLARVAAALVCAAFAVSCTAPPEAPGSRAPGPKALSADPYEPLISRQNGLFYHPFLRAQPTSAQDQSFALRTLREGGARPKVALSAALTHEVREDALAVSGVWGRYWLIAFRDAGVRSALTGADADAVERLHRPGGWYTDPALGDEPSQRLSATWAALEVLAATGRLTGLPPERRRATAGWLGSQVKSTTGLEEAGAIARSLKLLGERVPDRLAALKAPTMRDFGSLTPEQRAQRLLDTYGYVLVAESAGVPVEVDRAAWQKALTDNTDNTDDTGNTGNTADTAGSEKADTASTGSADNAGGLEYDQLYYLARVLRSGGAGGGVLRPVVRRLEGNRLADGTVTDPSSYVGTGDASLFVQLLRELAGTPVRDARLARAVREAAASDDGPEDPAGRITRAALLRSAAGEPTPAEVRELCADGSVVPSTVTMANAVEWQRMALTCAQAGAETGVPKVTAWPVRTRPGIAAAAALVDGLTSRGTGKVPSWVDTASLRRAAIAPEAGTPLYERALAAHAYLRAGGKADAALLSALRGALTGLRGCPGLPDLYQVGAGDRGCDLKTTWAVRRLDGQLGGRLLHRTDGTPTSPEGGNQR</sequence>
<protein>
    <recommendedName>
        <fullName evidence="5">Lipoprotein</fullName>
    </recommendedName>
</protein>
<comment type="caution">
    <text evidence="3">The sequence shown here is derived from an EMBL/GenBank/DDBJ whole genome shotgun (WGS) entry which is preliminary data.</text>
</comment>
<feature type="signal peptide" evidence="2">
    <location>
        <begin position="1"/>
        <end position="18"/>
    </location>
</feature>
<feature type="compositionally biased region" description="Low complexity" evidence="1">
    <location>
        <begin position="269"/>
        <end position="287"/>
    </location>
</feature>
<proteinExistence type="predicted"/>
<keyword evidence="4" id="KW-1185">Reference proteome</keyword>
<evidence type="ECO:0000256" key="1">
    <source>
        <dbReference type="SAM" id="MobiDB-lite"/>
    </source>
</evidence>
<dbReference type="Proteomes" id="UP001431313">
    <property type="component" value="Unassembled WGS sequence"/>
</dbReference>
<keyword evidence="2" id="KW-0732">Signal</keyword>
<evidence type="ECO:0008006" key="5">
    <source>
        <dbReference type="Google" id="ProtNLM"/>
    </source>
</evidence>
<accession>A0ABT2CC78</accession>
<dbReference type="EMBL" id="JANUGQ010000003">
    <property type="protein sequence ID" value="MCS0635008.1"/>
    <property type="molecule type" value="Genomic_DNA"/>
</dbReference>
<feature type="region of interest" description="Disordered" evidence="1">
    <location>
        <begin position="269"/>
        <end position="301"/>
    </location>
</feature>
<name>A0ABT2CC78_9ACTN</name>
<organism evidence="3 4">
    <name type="scientific">Streptomyces pyxinae</name>
    <dbReference type="NCBI Taxonomy" id="2970734"/>
    <lineage>
        <taxon>Bacteria</taxon>
        <taxon>Bacillati</taxon>
        <taxon>Actinomycetota</taxon>
        <taxon>Actinomycetes</taxon>
        <taxon>Kitasatosporales</taxon>
        <taxon>Streptomycetaceae</taxon>
        <taxon>Streptomyces</taxon>
    </lineage>
</organism>